<feature type="transmembrane region" description="Helical" evidence="1">
    <location>
        <begin position="26"/>
        <end position="44"/>
    </location>
</feature>
<keyword evidence="3" id="KW-1185">Reference proteome</keyword>
<keyword evidence="1" id="KW-0472">Membrane</keyword>
<dbReference type="RefSeq" id="XP_040693663.1">
    <property type="nucleotide sequence ID" value="XM_040829928.1"/>
</dbReference>
<gene>
    <name evidence="2" type="ORF">ASPWEDRAFT_166074</name>
</gene>
<dbReference type="OrthoDB" id="3235083at2759"/>
<dbReference type="AlphaFoldDB" id="A0A1L9RYS3"/>
<sequence length="136" mass="15210">MVKMLDGPIDITIRSTVYKKVAGAEMSVLDLVCLVAAILANVIFKMATNRELFPDNANMNALITAKDFETLKNLLTSSNADIAAQGLTQVATMLDWERRSCRSSSVHWVSSHPRRFSAQKLQTQYFLLRLFSWPSG</sequence>
<evidence type="ECO:0000256" key="1">
    <source>
        <dbReference type="SAM" id="Phobius"/>
    </source>
</evidence>
<name>A0A1L9RYS3_ASPWE</name>
<protein>
    <submittedName>
        <fullName evidence="2">Uncharacterized protein</fullName>
    </submittedName>
</protein>
<keyword evidence="1" id="KW-1133">Transmembrane helix</keyword>
<evidence type="ECO:0000313" key="2">
    <source>
        <dbReference type="EMBL" id="OJJ39987.1"/>
    </source>
</evidence>
<dbReference type="EMBL" id="KV878209">
    <property type="protein sequence ID" value="OJJ39987.1"/>
    <property type="molecule type" value="Genomic_DNA"/>
</dbReference>
<evidence type="ECO:0000313" key="3">
    <source>
        <dbReference type="Proteomes" id="UP000184383"/>
    </source>
</evidence>
<reference evidence="3" key="1">
    <citation type="journal article" date="2017" name="Genome Biol.">
        <title>Comparative genomics reveals high biological diversity and specific adaptations in the industrially and medically important fungal genus Aspergillus.</title>
        <authorList>
            <person name="de Vries R.P."/>
            <person name="Riley R."/>
            <person name="Wiebenga A."/>
            <person name="Aguilar-Osorio G."/>
            <person name="Amillis S."/>
            <person name="Uchima C.A."/>
            <person name="Anderluh G."/>
            <person name="Asadollahi M."/>
            <person name="Askin M."/>
            <person name="Barry K."/>
            <person name="Battaglia E."/>
            <person name="Bayram O."/>
            <person name="Benocci T."/>
            <person name="Braus-Stromeyer S.A."/>
            <person name="Caldana C."/>
            <person name="Canovas D."/>
            <person name="Cerqueira G.C."/>
            <person name="Chen F."/>
            <person name="Chen W."/>
            <person name="Choi C."/>
            <person name="Clum A."/>
            <person name="Dos Santos R.A."/>
            <person name="Damasio A.R."/>
            <person name="Diallinas G."/>
            <person name="Emri T."/>
            <person name="Fekete E."/>
            <person name="Flipphi M."/>
            <person name="Freyberg S."/>
            <person name="Gallo A."/>
            <person name="Gournas C."/>
            <person name="Habgood R."/>
            <person name="Hainaut M."/>
            <person name="Harispe M.L."/>
            <person name="Henrissat B."/>
            <person name="Hilden K.S."/>
            <person name="Hope R."/>
            <person name="Hossain A."/>
            <person name="Karabika E."/>
            <person name="Karaffa L."/>
            <person name="Karanyi Z."/>
            <person name="Krasevec N."/>
            <person name="Kuo A."/>
            <person name="Kusch H."/>
            <person name="LaButti K."/>
            <person name="Lagendijk E.L."/>
            <person name="Lapidus A."/>
            <person name="Levasseur A."/>
            <person name="Lindquist E."/>
            <person name="Lipzen A."/>
            <person name="Logrieco A.F."/>
            <person name="MacCabe A."/>
            <person name="Maekelae M.R."/>
            <person name="Malavazi I."/>
            <person name="Melin P."/>
            <person name="Meyer V."/>
            <person name="Mielnichuk N."/>
            <person name="Miskei M."/>
            <person name="Molnar A.P."/>
            <person name="Mule G."/>
            <person name="Ngan C.Y."/>
            <person name="Orejas M."/>
            <person name="Orosz E."/>
            <person name="Ouedraogo J.P."/>
            <person name="Overkamp K.M."/>
            <person name="Park H.-S."/>
            <person name="Perrone G."/>
            <person name="Piumi F."/>
            <person name="Punt P.J."/>
            <person name="Ram A.F."/>
            <person name="Ramon A."/>
            <person name="Rauscher S."/>
            <person name="Record E."/>
            <person name="Riano-Pachon D.M."/>
            <person name="Robert V."/>
            <person name="Roehrig J."/>
            <person name="Ruller R."/>
            <person name="Salamov A."/>
            <person name="Salih N.S."/>
            <person name="Samson R.A."/>
            <person name="Sandor E."/>
            <person name="Sanguinetti M."/>
            <person name="Schuetze T."/>
            <person name="Sepcic K."/>
            <person name="Shelest E."/>
            <person name="Sherlock G."/>
            <person name="Sophianopoulou V."/>
            <person name="Squina F.M."/>
            <person name="Sun H."/>
            <person name="Susca A."/>
            <person name="Todd R.B."/>
            <person name="Tsang A."/>
            <person name="Unkles S.E."/>
            <person name="van de Wiele N."/>
            <person name="van Rossen-Uffink D."/>
            <person name="Oliveira J.V."/>
            <person name="Vesth T.C."/>
            <person name="Visser J."/>
            <person name="Yu J.-H."/>
            <person name="Zhou M."/>
            <person name="Andersen M.R."/>
            <person name="Archer D.B."/>
            <person name="Baker S.E."/>
            <person name="Benoit I."/>
            <person name="Brakhage A.A."/>
            <person name="Braus G.H."/>
            <person name="Fischer R."/>
            <person name="Frisvad J.C."/>
            <person name="Goldman G.H."/>
            <person name="Houbraken J."/>
            <person name="Oakley B."/>
            <person name="Pocsi I."/>
            <person name="Scazzocchio C."/>
            <person name="Seiboth B."/>
            <person name="vanKuyk P.A."/>
            <person name="Wortman J."/>
            <person name="Dyer P.S."/>
            <person name="Grigoriev I.V."/>
        </authorList>
    </citation>
    <scope>NUCLEOTIDE SEQUENCE [LARGE SCALE GENOMIC DNA]</scope>
    <source>
        <strain evidence="3">DTO 134E9</strain>
    </source>
</reference>
<dbReference type="VEuPathDB" id="FungiDB:ASPWEDRAFT_166074"/>
<dbReference type="GeneID" id="63745776"/>
<proteinExistence type="predicted"/>
<accession>A0A1L9RYS3</accession>
<dbReference type="Proteomes" id="UP000184383">
    <property type="component" value="Unassembled WGS sequence"/>
</dbReference>
<organism evidence="2 3">
    <name type="scientific">Aspergillus wentii DTO 134E9</name>
    <dbReference type="NCBI Taxonomy" id="1073089"/>
    <lineage>
        <taxon>Eukaryota</taxon>
        <taxon>Fungi</taxon>
        <taxon>Dikarya</taxon>
        <taxon>Ascomycota</taxon>
        <taxon>Pezizomycotina</taxon>
        <taxon>Eurotiomycetes</taxon>
        <taxon>Eurotiomycetidae</taxon>
        <taxon>Eurotiales</taxon>
        <taxon>Aspergillaceae</taxon>
        <taxon>Aspergillus</taxon>
        <taxon>Aspergillus subgen. Cremei</taxon>
    </lineage>
</organism>
<keyword evidence="1" id="KW-0812">Transmembrane</keyword>
<dbReference type="STRING" id="1073089.A0A1L9RYS3"/>